<dbReference type="AlphaFoldDB" id="A0A917L2L3"/>
<dbReference type="InterPro" id="IPR001387">
    <property type="entry name" value="Cro/C1-type_HTH"/>
</dbReference>
<dbReference type="RefSeq" id="WP_188973207.1">
    <property type="nucleotide sequence ID" value="NZ_BMKW01000021.1"/>
</dbReference>
<organism evidence="2 3">
    <name type="scientific">Neoroseomonas lacus</name>
    <dbReference type="NCBI Taxonomy" id="287609"/>
    <lineage>
        <taxon>Bacteria</taxon>
        <taxon>Pseudomonadati</taxon>
        <taxon>Pseudomonadota</taxon>
        <taxon>Alphaproteobacteria</taxon>
        <taxon>Acetobacterales</taxon>
        <taxon>Acetobacteraceae</taxon>
        <taxon>Neoroseomonas</taxon>
    </lineage>
</organism>
<dbReference type="InterPro" id="IPR010982">
    <property type="entry name" value="Lambda_DNA-bd_dom_sf"/>
</dbReference>
<proteinExistence type="predicted"/>
<dbReference type="SUPFAM" id="SSF47413">
    <property type="entry name" value="lambda repressor-like DNA-binding domains"/>
    <property type="match status" value="1"/>
</dbReference>
<dbReference type="PROSITE" id="PS50943">
    <property type="entry name" value="HTH_CROC1"/>
    <property type="match status" value="1"/>
</dbReference>
<sequence>MPILTAEALREHVPHPVDIHVGARVRLRRQLLGMSQKELAAALGISFQQVQKFERGMSRIAAGRLYDMSCALDVPISFFFDTLPAELGGRVRLPRAEAGDEMGDNGMQRRETLNLILAFHTIPGPALRRRILDFVRSLAPAA</sequence>
<dbReference type="Proteomes" id="UP000661507">
    <property type="component" value="Unassembled WGS sequence"/>
</dbReference>
<evidence type="ECO:0000259" key="1">
    <source>
        <dbReference type="PROSITE" id="PS50943"/>
    </source>
</evidence>
<reference evidence="2" key="2">
    <citation type="submission" date="2020-09" db="EMBL/GenBank/DDBJ databases">
        <authorList>
            <person name="Sun Q."/>
            <person name="Zhou Y."/>
        </authorList>
    </citation>
    <scope>NUCLEOTIDE SEQUENCE</scope>
    <source>
        <strain evidence="2">CGMCC 1.3617</strain>
    </source>
</reference>
<gene>
    <name evidence="2" type="ORF">GCM10011320_56550</name>
</gene>
<dbReference type="EMBL" id="BMKW01000021">
    <property type="protein sequence ID" value="GGJ41701.1"/>
    <property type="molecule type" value="Genomic_DNA"/>
</dbReference>
<evidence type="ECO:0000313" key="2">
    <source>
        <dbReference type="EMBL" id="GGJ41701.1"/>
    </source>
</evidence>
<protein>
    <recommendedName>
        <fullName evidence="1">HTH cro/C1-type domain-containing protein</fullName>
    </recommendedName>
</protein>
<accession>A0A917L2L3</accession>
<dbReference type="GO" id="GO:0003677">
    <property type="term" value="F:DNA binding"/>
    <property type="evidence" value="ECO:0007669"/>
    <property type="project" value="InterPro"/>
</dbReference>
<dbReference type="CDD" id="cd00093">
    <property type="entry name" value="HTH_XRE"/>
    <property type="match status" value="1"/>
</dbReference>
<dbReference type="Pfam" id="PF01381">
    <property type="entry name" value="HTH_3"/>
    <property type="match status" value="1"/>
</dbReference>
<dbReference type="SMART" id="SM00530">
    <property type="entry name" value="HTH_XRE"/>
    <property type="match status" value="1"/>
</dbReference>
<evidence type="ECO:0000313" key="3">
    <source>
        <dbReference type="Proteomes" id="UP000661507"/>
    </source>
</evidence>
<keyword evidence="3" id="KW-1185">Reference proteome</keyword>
<name>A0A917L2L3_9PROT</name>
<reference evidence="2" key="1">
    <citation type="journal article" date="2014" name="Int. J. Syst. Evol. Microbiol.">
        <title>Complete genome sequence of Corynebacterium casei LMG S-19264T (=DSM 44701T), isolated from a smear-ripened cheese.</title>
        <authorList>
            <consortium name="US DOE Joint Genome Institute (JGI-PGF)"/>
            <person name="Walter F."/>
            <person name="Albersmeier A."/>
            <person name="Kalinowski J."/>
            <person name="Ruckert C."/>
        </authorList>
    </citation>
    <scope>NUCLEOTIDE SEQUENCE</scope>
    <source>
        <strain evidence="2">CGMCC 1.3617</strain>
    </source>
</reference>
<dbReference type="Gene3D" id="1.10.260.40">
    <property type="entry name" value="lambda repressor-like DNA-binding domains"/>
    <property type="match status" value="1"/>
</dbReference>
<feature type="domain" description="HTH cro/C1-type" evidence="1">
    <location>
        <begin position="25"/>
        <end position="79"/>
    </location>
</feature>
<comment type="caution">
    <text evidence="2">The sequence shown here is derived from an EMBL/GenBank/DDBJ whole genome shotgun (WGS) entry which is preliminary data.</text>
</comment>